<accession>A0ABY1ACJ6</accession>
<reference evidence="1 2" key="1">
    <citation type="submission" date="2016-10" db="EMBL/GenBank/DDBJ databases">
        <authorList>
            <person name="Varghese N."/>
            <person name="Submissions S."/>
        </authorList>
    </citation>
    <scope>NUCLEOTIDE SEQUENCE [LARGE SCALE GENOMIC DNA]</scope>
    <source>
        <strain evidence="1 2">WC1T17</strain>
    </source>
</reference>
<evidence type="ECO:0008006" key="3">
    <source>
        <dbReference type="Google" id="ProtNLM"/>
    </source>
</evidence>
<dbReference type="PROSITE" id="PS51257">
    <property type="entry name" value="PROKAR_LIPOPROTEIN"/>
    <property type="match status" value="1"/>
</dbReference>
<evidence type="ECO:0000313" key="1">
    <source>
        <dbReference type="EMBL" id="SEM80930.1"/>
    </source>
</evidence>
<name>A0ABY1ACJ6_9LACO</name>
<evidence type="ECO:0000313" key="2">
    <source>
        <dbReference type="Proteomes" id="UP000182089"/>
    </source>
</evidence>
<sequence length="46" mass="5553">MLKLMSWYLLSILLVVFLHEFIHYGIAFFLGCNPAIHFDSYDFNRR</sequence>
<protein>
    <recommendedName>
        <fullName evidence="3">Site-2 protease family protein</fullName>
    </recommendedName>
</protein>
<comment type="caution">
    <text evidence="1">The sequence shown here is derived from an EMBL/GenBank/DDBJ whole genome shotgun (WGS) entry which is preliminary data.</text>
</comment>
<gene>
    <name evidence="1" type="ORF">SAMN05216431_10956</name>
</gene>
<proteinExistence type="predicted"/>
<dbReference type="EMBL" id="FOCC01000009">
    <property type="protein sequence ID" value="SEM80930.1"/>
    <property type="molecule type" value="Genomic_DNA"/>
</dbReference>
<dbReference type="Proteomes" id="UP000182089">
    <property type="component" value="Unassembled WGS sequence"/>
</dbReference>
<organism evidence="1 2">
    <name type="scientific">Ligilactobacillus ruminis</name>
    <dbReference type="NCBI Taxonomy" id="1623"/>
    <lineage>
        <taxon>Bacteria</taxon>
        <taxon>Bacillati</taxon>
        <taxon>Bacillota</taxon>
        <taxon>Bacilli</taxon>
        <taxon>Lactobacillales</taxon>
        <taxon>Lactobacillaceae</taxon>
        <taxon>Ligilactobacillus</taxon>
    </lineage>
</organism>